<protein>
    <recommendedName>
        <fullName evidence="11">Endonuclease III</fullName>
        <ecNumber evidence="11">4.2.99.18</ecNumber>
    </recommendedName>
    <alternativeName>
        <fullName evidence="11">DNA-(apurinic or apyrimidinic site) lyase</fullName>
    </alternativeName>
</protein>
<evidence type="ECO:0000256" key="2">
    <source>
        <dbReference type="ARBA" id="ARBA00022485"/>
    </source>
</evidence>
<dbReference type="FunFam" id="1.10.340.30:FF:000001">
    <property type="entry name" value="Endonuclease III"/>
    <property type="match status" value="1"/>
</dbReference>
<feature type="binding site" evidence="11">
    <location>
        <position position="198"/>
    </location>
    <ligand>
        <name>[4Fe-4S] cluster</name>
        <dbReference type="ChEBI" id="CHEBI:49883"/>
    </ligand>
</feature>
<dbReference type="PANTHER" id="PTHR43286">
    <property type="entry name" value="ENDONUCLEASE III-LIKE PROTEIN 1"/>
    <property type="match status" value="1"/>
</dbReference>
<keyword evidence="6 11" id="KW-0408">Iron</keyword>
<dbReference type="EC" id="4.2.99.18" evidence="11"/>
<feature type="binding site" evidence="11">
    <location>
        <position position="188"/>
    </location>
    <ligand>
        <name>[4Fe-4S] cluster</name>
        <dbReference type="ChEBI" id="CHEBI:49883"/>
    </ligand>
</feature>
<feature type="binding site" evidence="11">
    <location>
        <position position="204"/>
    </location>
    <ligand>
        <name>[4Fe-4S] cluster</name>
        <dbReference type="ChEBI" id="CHEBI:49883"/>
    </ligand>
</feature>
<evidence type="ECO:0000313" key="13">
    <source>
        <dbReference type="EMBL" id="QEN06376.1"/>
    </source>
</evidence>
<keyword evidence="9 11" id="KW-0456">Lyase</keyword>
<dbReference type="InterPro" id="IPR000445">
    <property type="entry name" value="HhH_motif"/>
</dbReference>
<feature type="domain" description="HhH-GPD" evidence="12">
    <location>
        <begin position="39"/>
        <end position="186"/>
    </location>
</feature>
<keyword evidence="10 11" id="KW-0326">Glycosidase</keyword>
<dbReference type="CDD" id="cd00056">
    <property type="entry name" value="ENDO3c"/>
    <property type="match status" value="1"/>
</dbReference>
<reference evidence="13 14" key="2">
    <citation type="submission" date="2019-09" db="EMBL/GenBank/DDBJ databases">
        <title>Complete Genome Sequence and Methylome Analysis of free living Spirochaetas.</title>
        <authorList>
            <person name="Leshcheva N."/>
            <person name="Mikheeva N."/>
        </authorList>
    </citation>
    <scope>NUCLEOTIDE SEQUENCE [LARGE SCALE GENOMIC DNA]</scope>
    <source>
        <strain evidence="13 14">P</strain>
    </source>
</reference>
<dbReference type="SMART" id="SM00478">
    <property type="entry name" value="ENDO3c"/>
    <property type="match status" value="1"/>
</dbReference>
<evidence type="ECO:0000256" key="8">
    <source>
        <dbReference type="ARBA" id="ARBA00023204"/>
    </source>
</evidence>
<dbReference type="GO" id="GO:0140078">
    <property type="term" value="F:class I DNA-(apurinic or apyrimidinic site) endonuclease activity"/>
    <property type="evidence" value="ECO:0007669"/>
    <property type="project" value="UniProtKB-EC"/>
</dbReference>
<organism evidence="13 14">
    <name type="scientific">Thiospirochaeta perfilievii</name>
    <dbReference type="NCBI Taxonomy" id="252967"/>
    <lineage>
        <taxon>Bacteria</taxon>
        <taxon>Pseudomonadati</taxon>
        <taxon>Spirochaetota</taxon>
        <taxon>Spirochaetia</taxon>
        <taxon>Spirochaetales</taxon>
        <taxon>Spirochaetaceae</taxon>
        <taxon>Thiospirochaeta</taxon>
    </lineage>
</organism>
<reference evidence="13 14" key="1">
    <citation type="submission" date="2019-02" db="EMBL/GenBank/DDBJ databases">
        <authorList>
            <person name="Fomenkov A."/>
            <person name="Dubinina G."/>
            <person name="Grabovich M."/>
            <person name="Vincze T."/>
            <person name="Roberts R.J."/>
        </authorList>
    </citation>
    <scope>NUCLEOTIDE SEQUENCE [LARGE SCALE GENOMIC DNA]</scope>
    <source>
        <strain evidence="13 14">P</strain>
    </source>
</reference>
<dbReference type="GO" id="GO:0003677">
    <property type="term" value="F:DNA binding"/>
    <property type="evidence" value="ECO:0007669"/>
    <property type="project" value="UniProtKB-UniRule"/>
</dbReference>
<dbReference type="GO" id="GO:0000703">
    <property type="term" value="F:oxidized pyrimidine nucleobase lesion DNA N-glycosylase activity"/>
    <property type="evidence" value="ECO:0007669"/>
    <property type="project" value="TreeGrafter"/>
</dbReference>
<dbReference type="InterPro" id="IPR003265">
    <property type="entry name" value="HhH-GPD_domain"/>
</dbReference>
<dbReference type="InterPro" id="IPR023170">
    <property type="entry name" value="HhH_base_excis_C"/>
</dbReference>
<evidence type="ECO:0000256" key="4">
    <source>
        <dbReference type="ARBA" id="ARBA00022763"/>
    </source>
</evidence>
<name>A0A5C1QIS9_9SPIO</name>
<dbReference type="PIRSF" id="PIRSF001435">
    <property type="entry name" value="Nth"/>
    <property type="match status" value="1"/>
</dbReference>
<keyword evidence="4 11" id="KW-0227">DNA damage</keyword>
<keyword evidence="5 11" id="KW-0378">Hydrolase</keyword>
<dbReference type="InterPro" id="IPR004035">
    <property type="entry name" value="Endouclease-III_FeS-bd_BS"/>
</dbReference>
<comment type="cofactor">
    <cofactor evidence="11">
        <name>[4Fe-4S] cluster</name>
        <dbReference type="ChEBI" id="CHEBI:49883"/>
    </cofactor>
    <text evidence="11">Binds 1 [4Fe-4S] cluster.</text>
</comment>
<keyword evidence="14" id="KW-1185">Reference proteome</keyword>
<keyword evidence="13" id="KW-0255">Endonuclease</keyword>
<keyword evidence="11" id="KW-0238">DNA-binding</keyword>
<comment type="catalytic activity">
    <reaction evidence="11">
        <text>2'-deoxyribonucleotide-(2'-deoxyribose 5'-phosphate)-2'-deoxyribonucleotide-DNA = a 3'-end 2'-deoxyribonucleotide-(2,3-dehydro-2,3-deoxyribose 5'-phosphate)-DNA + a 5'-end 5'-phospho-2'-deoxyribonucleoside-DNA + H(+)</text>
        <dbReference type="Rhea" id="RHEA:66592"/>
        <dbReference type="Rhea" id="RHEA-COMP:13180"/>
        <dbReference type="Rhea" id="RHEA-COMP:16897"/>
        <dbReference type="Rhea" id="RHEA-COMP:17067"/>
        <dbReference type="ChEBI" id="CHEBI:15378"/>
        <dbReference type="ChEBI" id="CHEBI:136412"/>
        <dbReference type="ChEBI" id="CHEBI:157695"/>
        <dbReference type="ChEBI" id="CHEBI:167181"/>
        <dbReference type="EC" id="4.2.99.18"/>
    </reaction>
</comment>
<comment type="similarity">
    <text evidence="1 11">Belongs to the Nth/MutY family.</text>
</comment>
<evidence type="ECO:0000256" key="6">
    <source>
        <dbReference type="ARBA" id="ARBA00023004"/>
    </source>
</evidence>
<evidence type="ECO:0000313" key="14">
    <source>
        <dbReference type="Proteomes" id="UP000323824"/>
    </source>
</evidence>
<dbReference type="Gene3D" id="1.10.1670.10">
    <property type="entry name" value="Helix-hairpin-Helix base-excision DNA repair enzymes (C-terminal)"/>
    <property type="match status" value="1"/>
</dbReference>
<proteinExistence type="inferred from homology"/>
<dbReference type="InterPro" id="IPR011257">
    <property type="entry name" value="DNA_glycosylase"/>
</dbReference>
<evidence type="ECO:0000259" key="12">
    <source>
        <dbReference type="SMART" id="SM00478"/>
    </source>
</evidence>
<comment type="function">
    <text evidence="11">DNA repair enzyme that has both DNA N-glycosylase activity and AP-lyase activity. The DNA N-glycosylase activity releases various damaged pyrimidines from DNA by cleaving the N-glycosidic bond, leaving an AP (apurinic/apyrimidinic) site. The AP-lyase activity cleaves the phosphodiester bond 3' to the AP site by a beta-elimination, leaving a 3'-terminal unsaturated sugar and a product with a terminal 5'-phosphate.</text>
</comment>
<dbReference type="InterPro" id="IPR003651">
    <property type="entry name" value="Endonuclease3_FeS-loop_motif"/>
</dbReference>
<keyword evidence="2 11" id="KW-0004">4Fe-4S</keyword>
<dbReference type="OrthoDB" id="9800977at2"/>
<evidence type="ECO:0000256" key="3">
    <source>
        <dbReference type="ARBA" id="ARBA00022723"/>
    </source>
</evidence>
<accession>A0A5C1QIS9</accession>
<keyword evidence="7 11" id="KW-0411">Iron-sulfur</keyword>
<keyword evidence="8 11" id="KW-0234">DNA repair</keyword>
<dbReference type="Pfam" id="PF00633">
    <property type="entry name" value="HHH"/>
    <property type="match status" value="1"/>
</dbReference>
<evidence type="ECO:0000256" key="7">
    <source>
        <dbReference type="ARBA" id="ARBA00023014"/>
    </source>
</evidence>
<keyword evidence="13" id="KW-0540">Nuclease</keyword>
<dbReference type="KEGG" id="sper:EW093_09580"/>
<evidence type="ECO:0000256" key="1">
    <source>
        <dbReference type="ARBA" id="ARBA00008343"/>
    </source>
</evidence>
<dbReference type="AlphaFoldDB" id="A0A5C1QIS9"/>
<dbReference type="InterPro" id="IPR005759">
    <property type="entry name" value="Nth"/>
</dbReference>
<dbReference type="Pfam" id="PF10576">
    <property type="entry name" value="EndIII_4Fe-2S"/>
    <property type="match status" value="1"/>
</dbReference>
<feature type="binding site" evidence="11">
    <location>
        <position position="195"/>
    </location>
    <ligand>
        <name>[4Fe-4S] cluster</name>
        <dbReference type="ChEBI" id="CHEBI:49883"/>
    </ligand>
</feature>
<dbReference type="Proteomes" id="UP000323824">
    <property type="component" value="Chromosome"/>
</dbReference>
<evidence type="ECO:0000256" key="11">
    <source>
        <dbReference type="HAMAP-Rule" id="MF_00942"/>
    </source>
</evidence>
<evidence type="ECO:0000256" key="10">
    <source>
        <dbReference type="ARBA" id="ARBA00023295"/>
    </source>
</evidence>
<dbReference type="SUPFAM" id="SSF48150">
    <property type="entry name" value="DNA-glycosylase"/>
    <property type="match status" value="1"/>
</dbReference>
<dbReference type="EMBL" id="CP035807">
    <property type="protein sequence ID" value="QEN06376.1"/>
    <property type="molecule type" value="Genomic_DNA"/>
</dbReference>
<keyword evidence="3 11" id="KW-0479">Metal-binding</keyword>
<evidence type="ECO:0000256" key="5">
    <source>
        <dbReference type="ARBA" id="ARBA00022801"/>
    </source>
</evidence>
<dbReference type="GO" id="GO:0006289">
    <property type="term" value="P:nucleotide-excision repair"/>
    <property type="evidence" value="ECO:0007669"/>
    <property type="project" value="TreeGrafter"/>
</dbReference>
<dbReference type="HAMAP" id="MF_00942">
    <property type="entry name" value="Nth"/>
    <property type="match status" value="1"/>
</dbReference>
<dbReference type="GO" id="GO:0051539">
    <property type="term" value="F:4 iron, 4 sulfur cluster binding"/>
    <property type="evidence" value="ECO:0007669"/>
    <property type="project" value="UniProtKB-UniRule"/>
</dbReference>
<dbReference type="GO" id="GO:0046872">
    <property type="term" value="F:metal ion binding"/>
    <property type="evidence" value="ECO:0007669"/>
    <property type="project" value="UniProtKB-KW"/>
</dbReference>
<sequence length="211" mass="24299">MDEIFSILEIEVKKYQVPVVDLIKVQTGSAFKILVATILSARTNDRTTAEVSSRLFNFVDCADDFDKFSQDEIADLIYPVGFYKNKAQYLKQLPRALNTNFNGIIPRTIDELITLPGVGRKTANLVLAQAFEIPAICVDVHVHRILNRIDYIRTKTPFETEMRLRKKLPKKYWLRVNTIFVMFGQYLCRPISPKCEICPISHLCARRSVKK</sequence>
<dbReference type="GO" id="GO:0006285">
    <property type="term" value="P:base-excision repair, AP site formation"/>
    <property type="evidence" value="ECO:0007669"/>
    <property type="project" value="TreeGrafter"/>
</dbReference>
<evidence type="ECO:0000256" key="9">
    <source>
        <dbReference type="ARBA" id="ARBA00023239"/>
    </source>
</evidence>
<dbReference type="Pfam" id="PF00730">
    <property type="entry name" value="HhH-GPD"/>
    <property type="match status" value="1"/>
</dbReference>
<dbReference type="PANTHER" id="PTHR43286:SF1">
    <property type="entry name" value="ENDONUCLEASE III-LIKE PROTEIN 1"/>
    <property type="match status" value="1"/>
</dbReference>
<dbReference type="PROSITE" id="PS00764">
    <property type="entry name" value="ENDONUCLEASE_III_1"/>
    <property type="match status" value="1"/>
</dbReference>
<gene>
    <name evidence="11" type="primary">nth</name>
    <name evidence="13" type="ORF">EW093_09580</name>
</gene>
<dbReference type="Gene3D" id="1.10.340.30">
    <property type="entry name" value="Hypothetical protein, domain 2"/>
    <property type="match status" value="1"/>
</dbReference>